<proteinExistence type="predicted"/>
<protein>
    <submittedName>
        <fullName evidence="1">Uncharacterized protein</fullName>
    </submittedName>
</protein>
<gene>
    <name evidence="1" type="ORF">SDC9_187372</name>
</gene>
<accession>A0A645HLF3</accession>
<dbReference type="EMBL" id="VSSQ01095900">
    <property type="protein sequence ID" value="MPN39838.1"/>
    <property type="molecule type" value="Genomic_DNA"/>
</dbReference>
<name>A0A645HLF3_9ZZZZ</name>
<dbReference type="AlphaFoldDB" id="A0A645HLF3"/>
<evidence type="ECO:0000313" key="1">
    <source>
        <dbReference type="EMBL" id="MPN39838.1"/>
    </source>
</evidence>
<organism evidence="1">
    <name type="scientific">bioreactor metagenome</name>
    <dbReference type="NCBI Taxonomy" id="1076179"/>
    <lineage>
        <taxon>unclassified sequences</taxon>
        <taxon>metagenomes</taxon>
        <taxon>ecological metagenomes</taxon>
    </lineage>
</organism>
<sequence length="180" mass="18991">MGDSPVQLLLGLDRQAEDRVGPEDRPGLCHGHVGLPDMGAVGSRGGDQVHPIVQQHRHARAADRLDDVAGHRQECIIVGIGVAHLDERGACLHGLPDRLRHTERPALHRVGDQVDRKIQILAHEIFTRSAACSALSRASASRSSTAKLPGPLATDAAFSAAMFICEVAAIAAFSGLVTAA</sequence>
<comment type="caution">
    <text evidence="1">The sequence shown here is derived from an EMBL/GenBank/DDBJ whole genome shotgun (WGS) entry which is preliminary data.</text>
</comment>
<reference evidence="1" key="1">
    <citation type="submission" date="2019-08" db="EMBL/GenBank/DDBJ databases">
        <authorList>
            <person name="Kucharzyk K."/>
            <person name="Murdoch R.W."/>
            <person name="Higgins S."/>
            <person name="Loffler F."/>
        </authorList>
    </citation>
    <scope>NUCLEOTIDE SEQUENCE</scope>
</reference>